<reference evidence="1" key="1">
    <citation type="submission" date="2015-04" db="EMBL/GenBank/DDBJ databases">
        <title>The genome sequence of the plant pathogenic Rhizarian Plasmodiophora brassicae reveals insights in its biotrophic life cycle and the origin of chitin synthesis.</title>
        <authorList>
            <person name="Schwelm A."/>
            <person name="Fogelqvist J."/>
            <person name="Knaust A."/>
            <person name="Julke S."/>
            <person name="Lilja T."/>
            <person name="Dhandapani V."/>
            <person name="Bonilla-Rosso G."/>
            <person name="Karlsson M."/>
            <person name="Shevchenko A."/>
            <person name="Choi S.R."/>
            <person name="Kim H.G."/>
            <person name="Park J.Y."/>
            <person name="Lim Y.P."/>
            <person name="Ludwig-Muller J."/>
            <person name="Dixelius C."/>
        </authorList>
    </citation>
    <scope>NUCLEOTIDE SEQUENCE</scope>
    <source>
        <tissue evidence="1">Potato root galls</tissue>
    </source>
</reference>
<name>A0A0H5R9W5_9EUKA</name>
<sequence length="120" mass="14010">MISSLSGYNANRRRTFPSFQHVNQSAFESEERHRQRLSTLRRIYYVQKAYARILLALGYSTQQIIDEVDDVVLNGAEPVVDMDFLEERIIVERLRDIRHAYYGSSYDSCTDLISRRSSSP</sequence>
<dbReference type="AlphaFoldDB" id="A0A0H5R9W5"/>
<evidence type="ECO:0000313" key="1">
    <source>
        <dbReference type="EMBL" id="CRZ10472.1"/>
    </source>
</evidence>
<organism evidence="1">
    <name type="scientific">Spongospora subterranea</name>
    <dbReference type="NCBI Taxonomy" id="70186"/>
    <lineage>
        <taxon>Eukaryota</taxon>
        <taxon>Sar</taxon>
        <taxon>Rhizaria</taxon>
        <taxon>Endomyxa</taxon>
        <taxon>Phytomyxea</taxon>
        <taxon>Plasmodiophorida</taxon>
        <taxon>Plasmodiophoridae</taxon>
        <taxon>Spongospora</taxon>
    </lineage>
</organism>
<dbReference type="EMBL" id="HACM01010030">
    <property type="protein sequence ID" value="CRZ10472.1"/>
    <property type="molecule type" value="Transcribed_RNA"/>
</dbReference>
<protein>
    <submittedName>
        <fullName evidence="1">Uncharacterized protein</fullName>
    </submittedName>
</protein>
<accession>A0A0H5R9W5</accession>
<proteinExistence type="predicted"/>